<dbReference type="SUPFAM" id="SSF46689">
    <property type="entry name" value="Homeodomain-like"/>
    <property type="match status" value="1"/>
</dbReference>
<evidence type="ECO:0000256" key="2">
    <source>
        <dbReference type="ARBA" id="ARBA00023125"/>
    </source>
</evidence>
<dbReference type="InterPro" id="IPR009057">
    <property type="entry name" value="Homeodomain-like_sf"/>
</dbReference>
<dbReference type="InterPro" id="IPR036271">
    <property type="entry name" value="Tet_transcr_reg_TetR-rel_C_sf"/>
</dbReference>
<dbReference type="PROSITE" id="PS50977">
    <property type="entry name" value="HTH_TETR_2"/>
    <property type="match status" value="1"/>
</dbReference>
<dbReference type="Proteomes" id="UP000520767">
    <property type="component" value="Unassembled WGS sequence"/>
</dbReference>
<dbReference type="Pfam" id="PF00440">
    <property type="entry name" value="TetR_N"/>
    <property type="match status" value="1"/>
</dbReference>
<dbReference type="EMBL" id="JACHJQ010000006">
    <property type="protein sequence ID" value="MBB4909814.1"/>
    <property type="molecule type" value="Genomic_DNA"/>
</dbReference>
<keyword evidence="2 4" id="KW-0238">DNA-binding</keyword>
<dbReference type="InterPro" id="IPR050109">
    <property type="entry name" value="HTH-type_TetR-like_transc_reg"/>
</dbReference>
<dbReference type="Gene3D" id="1.10.357.10">
    <property type="entry name" value="Tetracycline Repressor, domain 2"/>
    <property type="match status" value="1"/>
</dbReference>
<keyword evidence="7" id="KW-1185">Reference proteome</keyword>
<protein>
    <submittedName>
        <fullName evidence="6">AcrR family transcriptional regulator</fullName>
    </submittedName>
</protein>
<keyword evidence="3" id="KW-0804">Transcription</keyword>
<comment type="caution">
    <text evidence="6">The sequence shown here is derived from an EMBL/GenBank/DDBJ whole genome shotgun (WGS) entry which is preliminary data.</text>
</comment>
<dbReference type="PANTHER" id="PTHR30055">
    <property type="entry name" value="HTH-TYPE TRANSCRIPTIONAL REGULATOR RUTR"/>
    <property type="match status" value="1"/>
</dbReference>
<dbReference type="AlphaFoldDB" id="A0A7W7QAQ9"/>
<evidence type="ECO:0000313" key="7">
    <source>
        <dbReference type="Proteomes" id="UP000520767"/>
    </source>
</evidence>
<dbReference type="GO" id="GO:0000976">
    <property type="term" value="F:transcription cis-regulatory region binding"/>
    <property type="evidence" value="ECO:0007669"/>
    <property type="project" value="TreeGrafter"/>
</dbReference>
<gene>
    <name evidence="6" type="ORF">FHR82_006072</name>
</gene>
<accession>A0A7W7QAQ9</accession>
<dbReference type="SUPFAM" id="SSF48498">
    <property type="entry name" value="Tetracyclin repressor-like, C-terminal domain"/>
    <property type="match status" value="1"/>
</dbReference>
<dbReference type="GO" id="GO:0003700">
    <property type="term" value="F:DNA-binding transcription factor activity"/>
    <property type="evidence" value="ECO:0007669"/>
    <property type="project" value="TreeGrafter"/>
</dbReference>
<dbReference type="Pfam" id="PF21597">
    <property type="entry name" value="TetR_C_43"/>
    <property type="match status" value="1"/>
</dbReference>
<keyword evidence="1" id="KW-0805">Transcription regulation</keyword>
<feature type="DNA-binding region" description="H-T-H motif" evidence="4">
    <location>
        <begin position="34"/>
        <end position="53"/>
    </location>
</feature>
<evidence type="ECO:0000256" key="3">
    <source>
        <dbReference type="ARBA" id="ARBA00023163"/>
    </source>
</evidence>
<evidence type="ECO:0000313" key="6">
    <source>
        <dbReference type="EMBL" id="MBB4909814.1"/>
    </source>
</evidence>
<reference evidence="6 7" key="1">
    <citation type="submission" date="2020-08" db="EMBL/GenBank/DDBJ databases">
        <title>Genomic Encyclopedia of Type Strains, Phase III (KMG-III): the genomes of soil and plant-associated and newly described type strains.</title>
        <authorList>
            <person name="Whitman W."/>
        </authorList>
    </citation>
    <scope>NUCLEOTIDE SEQUENCE [LARGE SCALE GENOMIC DNA]</scope>
    <source>
        <strain evidence="6 7">CECT 8960</strain>
    </source>
</reference>
<dbReference type="RefSeq" id="WP_184813876.1">
    <property type="nucleotide sequence ID" value="NZ_JACHJQ010000006.1"/>
</dbReference>
<sequence>MPAPLSGRKAQAARNDGLIVEAAREVFVADPTAPIAAVAERAGVGISALYRRYPSKEDLLRKLCADGLTLYTSIVEKAVEASGSGGDPWESFATFMREVVAADTHSITNALAGTFTPSPELYEMARRSGELNERLVARTRQAGVVRADLDVGDLGALFGQLAAVGVGDPARDHDLRQRYLTIILDGLRVPPVTTSLPSHAPTLEERARQWVPA</sequence>
<evidence type="ECO:0000256" key="4">
    <source>
        <dbReference type="PROSITE-ProRule" id="PRU00335"/>
    </source>
</evidence>
<dbReference type="PANTHER" id="PTHR30055:SF234">
    <property type="entry name" value="HTH-TYPE TRANSCRIPTIONAL REGULATOR BETI"/>
    <property type="match status" value="1"/>
</dbReference>
<dbReference type="InterPro" id="IPR001647">
    <property type="entry name" value="HTH_TetR"/>
</dbReference>
<evidence type="ECO:0000259" key="5">
    <source>
        <dbReference type="PROSITE" id="PS50977"/>
    </source>
</evidence>
<dbReference type="InterPro" id="IPR049445">
    <property type="entry name" value="TetR_SbtR-like_C"/>
</dbReference>
<evidence type="ECO:0000256" key="1">
    <source>
        <dbReference type="ARBA" id="ARBA00023015"/>
    </source>
</evidence>
<feature type="domain" description="HTH tetR-type" evidence="5">
    <location>
        <begin position="13"/>
        <end position="71"/>
    </location>
</feature>
<organism evidence="6 7">
    <name type="scientific">Actinophytocola algeriensis</name>
    <dbReference type="NCBI Taxonomy" id="1768010"/>
    <lineage>
        <taxon>Bacteria</taxon>
        <taxon>Bacillati</taxon>
        <taxon>Actinomycetota</taxon>
        <taxon>Actinomycetes</taxon>
        <taxon>Pseudonocardiales</taxon>
        <taxon>Pseudonocardiaceae</taxon>
    </lineage>
</organism>
<name>A0A7W7QAQ9_9PSEU</name>
<proteinExistence type="predicted"/>